<dbReference type="STRING" id="3476.A0A2P5CLF6"/>
<dbReference type="GO" id="GO:0016787">
    <property type="term" value="F:hydrolase activity"/>
    <property type="evidence" value="ECO:0007669"/>
    <property type="project" value="UniProtKB-KW"/>
</dbReference>
<organism evidence="8 9">
    <name type="scientific">Parasponia andersonii</name>
    <name type="common">Sponia andersonii</name>
    <dbReference type="NCBI Taxonomy" id="3476"/>
    <lineage>
        <taxon>Eukaryota</taxon>
        <taxon>Viridiplantae</taxon>
        <taxon>Streptophyta</taxon>
        <taxon>Embryophyta</taxon>
        <taxon>Tracheophyta</taxon>
        <taxon>Spermatophyta</taxon>
        <taxon>Magnoliopsida</taxon>
        <taxon>eudicotyledons</taxon>
        <taxon>Gunneridae</taxon>
        <taxon>Pentapetalae</taxon>
        <taxon>rosids</taxon>
        <taxon>fabids</taxon>
        <taxon>Rosales</taxon>
        <taxon>Cannabaceae</taxon>
        <taxon>Parasponia</taxon>
    </lineage>
</organism>
<proteinExistence type="predicted"/>
<accession>A0A2P5CLF6</accession>
<evidence type="ECO:0000256" key="4">
    <source>
        <dbReference type="ARBA" id="ARBA00022759"/>
    </source>
</evidence>
<evidence type="ECO:0000256" key="1">
    <source>
        <dbReference type="ARBA" id="ARBA00022679"/>
    </source>
</evidence>
<evidence type="ECO:0000313" key="9">
    <source>
        <dbReference type="Proteomes" id="UP000237105"/>
    </source>
</evidence>
<evidence type="ECO:0000313" key="8">
    <source>
        <dbReference type="EMBL" id="PON61866.1"/>
    </source>
</evidence>
<keyword evidence="4" id="KW-0255">Endonuclease</keyword>
<keyword evidence="9" id="KW-1185">Reference proteome</keyword>
<keyword evidence="3" id="KW-0540">Nuclease</keyword>
<evidence type="ECO:0000256" key="6">
    <source>
        <dbReference type="ARBA" id="ARBA00022918"/>
    </source>
</evidence>
<dbReference type="Gene3D" id="1.10.340.70">
    <property type="match status" value="1"/>
</dbReference>
<sequence length="384" mass="43902">YLNLSKCEFASSNVNFLGFIISVSGIQVDPKKIEAIQSWPTPKSITDVHSFHGLANFYHRFIRGFSINMSPLTDCLKLKNFTWGNDQQRSFTTIKEKLCSAPVLALPNFDKPFQVETDASMIGIGTVLTQEGKSIKFFSEKLSESRQHWSTYEQELYAVVRALKQWDHYLLHQKFILYSDHHSLQFLNSHKNLSRMHVRWVMFLQKFTFVFKHKDGSLNRVADALSRRASLLVVVQTDIIGLEYLKDLYSSDEDFATIWSKCANNESTGEFIIQHGYLFKSNQLCIPKTSVREQLIKDLHSGGLSAHTGRDKTLAPLQARFFGQNYDVMYVGLLSVALSAKLAKARPKTQGCTPRYLFLIRFGKTLALTLFWNYPVLSVALTRS</sequence>
<dbReference type="GO" id="GO:0003676">
    <property type="term" value="F:nucleic acid binding"/>
    <property type="evidence" value="ECO:0007669"/>
    <property type="project" value="InterPro"/>
</dbReference>
<dbReference type="SUPFAM" id="SSF56672">
    <property type="entry name" value="DNA/RNA polymerases"/>
    <property type="match status" value="1"/>
</dbReference>
<comment type="caution">
    <text evidence="8">The sequence shown here is derived from an EMBL/GenBank/DDBJ whole genome shotgun (WGS) entry which is preliminary data.</text>
</comment>
<dbReference type="InterPro" id="IPR043502">
    <property type="entry name" value="DNA/RNA_pol_sf"/>
</dbReference>
<dbReference type="AlphaFoldDB" id="A0A2P5CLF6"/>
<evidence type="ECO:0000256" key="2">
    <source>
        <dbReference type="ARBA" id="ARBA00022695"/>
    </source>
</evidence>
<reference evidence="9" key="1">
    <citation type="submission" date="2016-06" db="EMBL/GenBank/DDBJ databases">
        <title>Parallel loss of symbiosis genes in relatives of nitrogen-fixing non-legume Parasponia.</title>
        <authorList>
            <person name="Van Velzen R."/>
            <person name="Holmer R."/>
            <person name="Bu F."/>
            <person name="Rutten L."/>
            <person name="Van Zeijl A."/>
            <person name="Liu W."/>
            <person name="Santuari L."/>
            <person name="Cao Q."/>
            <person name="Sharma T."/>
            <person name="Shen D."/>
            <person name="Roswanjaya Y."/>
            <person name="Wardhani T."/>
            <person name="Kalhor M.S."/>
            <person name="Jansen J."/>
            <person name="Van den Hoogen J."/>
            <person name="Gungor B."/>
            <person name="Hartog M."/>
            <person name="Hontelez J."/>
            <person name="Verver J."/>
            <person name="Yang W.-C."/>
            <person name="Schijlen E."/>
            <person name="Repin R."/>
            <person name="Schilthuizen M."/>
            <person name="Schranz E."/>
            <person name="Heidstra R."/>
            <person name="Miyata K."/>
            <person name="Fedorova E."/>
            <person name="Kohlen W."/>
            <person name="Bisseling T."/>
            <person name="Smit S."/>
            <person name="Geurts R."/>
        </authorList>
    </citation>
    <scope>NUCLEOTIDE SEQUENCE [LARGE SCALE GENOMIC DNA]</scope>
    <source>
        <strain evidence="9">cv. WU1-14</strain>
    </source>
</reference>
<keyword evidence="1" id="KW-0808">Transferase</keyword>
<keyword evidence="2" id="KW-0548">Nucleotidyltransferase</keyword>
<dbReference type="Proteomes" id="UP000237105">
    <property type="component" value="Unassembled WGS sequence"/>
</dbReference>
<dbReference type="FunFam" id="3.30.70.270:FF:000026">
    <property type="entry name" value="Transposon Ty3-G Gag-Pol polyprotein"/>
    <property type="match status" value="1"/>
</dbReference>
<feature type="domain" description="Reverse transcriptase RNase H-like" evidence="7">
    <location>
        <begin position="108"/>
        <end position="207"/>
    </location>
</feature>
<dbReference type="InterPro" id="IPR043128">
    <property type="entry name" value="Rev_trsase/Diguanyl_cyclase"/>
</dbReference>
<dbReference type="GO" id="GO:0004519">
    <property type="term" value="F:endonuclease activity"/>
    <property type="evidence" value="ECO:0007669"/>
    <property type="project" value="UniProtKB-KW"/>
</dbReference>
<dbReference type="InterPro" id="IPR050951">
    <property type="entry name" value="Retrovirus_Pol_polyprotein"/>
</dbReference>
<name>A0A2P5CLF6_PARAD</name>
<dbReference type="InterPro" id="IPR041373">
    <property type="entry name" value="RT_RNaseH"/>
</dbReference>
<evidence type="ECO:0000256" key="5">
    <source>
        <dbReference type="ARBA" id="ARBA00022801"/>
    </source>
</evidence>
<dbReference type="Gene3D" id="3.30.70.270">
    <property type="match status" value="1"/>
</dbReference>
<keyword evidence="5" id="KW-0378">Hydrolase</keyword>
<dbReference type="GO" id="GO:0003964">
    <property type="term" value="F:RNA-directed DNA polymerase activity"/>
    <property type="evidence" value="ECO:0007669"/>
    <property type="project" value="UniProtKB-KW"/>
</dbReference>
<evidence type="ECO:0000259" key="7">
    <source>
        <dbReference type="Pfam" id="PF17917"/>
    </source>
</evidence>
<dbReference type="PANTHER" id="PTHR37984:SF5">
    <property type="entry name" value="PROTEIN NYNRIN-LIKE"/>
    <property type="match status" value="1"/>
</dbReference>
<evidence type="ECO:0000256" key="3">
    <source>
        <dbReference type="ARBA" id="ARBA00022722"/>
    </source>
</evidence>
<gene>
    <name evidence="8" type="ORF">PanWU01x14_142840</name>
</gene>
<dbReference type="CDD" id="cd09274">
    <property type="entry name" value="RNase_HI_RT_Ty3"/>
    <property type="match status" value="1"/>
</dbReference>
<protein>
    <recommendedName>
        <fullName evidence="7">Reverse transcriptase RNase H-like domain-containing protein</fullName>
    </recommendedName>
</protein>
<keyword evidence="6" id="KW-0695">RNA-directed DNA polymerase</keyword>
<dbReference type="EMBL" id="JXTB01000118">
    <property type="protein sequence ID" value="PON61866.1"/>
    <property type="molecule type" value="Genomic_DNA"/>
</dbReference>
<dbReference type="OrthoDB" id="1933708at2759"/>
<dbReference type="InterPro" id="IPR036397">
    <property type="entry name" value="RNaseH_sf"/>
</dbReference>
<dbReference type="PANTHER" id="PTHR37984">
    <property type="entry name" value="PROTEIN CBG26694"/>
    <property type="match status" value="1"/>
</dbReference>
<dbReference type="Gene3D" id="3.30.420.10">
    <property type="entry name" value="Ribonuclease H-like superfamily/Ribonuclease H"/>
    <property type="match status" value="1"/>
</dbReference>
<dbReference type="Pfam" id="PF17917">
    <property type="entry name" value="RT_RNaseH"/>
    <property type="match status" value="1"/>
</dbReference>
<feature type="non-terminal residue" evidence="8">
    <location>
        <position position="1"/>
    </location>
</feature>